<dbReference type="Proteomes" id="UP000663879">
    <property type="component" value="Unassembled WGS sequence"/>
</dbReference>
<keyword evidence="2" id="KW-1185">Reference proteome</keyword>
<dbReference type="EMBL" id="CAJNOC010002806">
    <property type="protein sequence ID" value="CAF0952410.1"/>
    <property type="molecule type" value="Genomic_DNA"/>
</dbReference>
<protein>
    <submittedName>
        <fullName evidence="1">Uncharacterized protein</fullName>
    </submittedName>
</protein>
<organism evidence="1 2">
    <name type="scientific">Brachionus calyciflorus</name>
    <dbReference type="NCBI Taxonomy" id="104777"/>
    <lineage>
        <taxon>Eukaryota</taxon>
        <taxon>Metazoa</taxon>
        <taxon>Spiralia</taxon>
        <taxon>Gnathifera</taxon>
        <taxon>Rotifera</taxon>
        <taxon>Eurotatoria</taxon>
        <taxon>Monogononta</taxon>
        <taxon>Pseudotrocha</taxon>
        <taxon>Ploima</taxon>
        <taxon>Brachionidae</taxon>
        <taxon>Brachionus</taxon>
    </lineage>
</organism>
<dbReference type="AlphaFoldDB" id="A0A814DCM0"/>
<comment type="caution">
    <text evidence="1">The sequence shown here is derived from an EMBL/GenBank/DDBJ whole genome shotgun (WGS) entry which is preliminary data.</text>
</comment>
<sequence>MKFSDVIERLEKLGEKREVKSQLHNIRLGQKDPETNLNEEDATLQDEEITSRVMNMMANLNESDEETTTQPRINTIMDDDEDNELISQLLSTNQI</sequence>
<reference evidence="1" key="1">
    <citation type="submission" date="2021-02" db="EMBL/GenBank/DDBJ databases">
        <authorList>
            <person name="Nowell W R."/>
        </authorList>
    </citation>
    <scope>NUCLEOTIDE SEQUENCE</scope>
    <source>
        <strain evidence="1">Ploen Becks lab</strain>
    </source>
</reference>
<gene>
    <name evidence="1" type="ORF">OXX778_LOCUS14016</name>
</gene>
<evidence type="ECO:0000313" key="2">
    <source>
        <dbReference type="Proteomes" id="UP000663879"/>
    </source>
</evidence>
<accession>A0A814DCM0</accession>
<proteinExistence type="predicted"/>
<evidence type="ECO:0000313" key="1">
    <source>
        <dbReference type="EMBL" id="CAF0952410.1"/>
    </source>
</evidence>
<name>A0A814DCM0_9BILA</name>